<evidence type="ECO:0000313" key="8">
    <source>
        <dbReference type="Proteomes" id="UP000002505"/>
    </source>
</evidence>
<dbReference type="InterPro" id="IPR004113">
    <property type="entry name" value="FAD-bd_oxidored_4_C"/>
</dbReference>
<dbReference type="SUPFAM" id="SSF55103">
    <property type="entry name" value="FAD-linked oxidases, C-terminal domain"/>
    <property type="match status" value="1"/>
</dbReference>
<dbReference type="InterPro" id="IPR016166">
    <property type="entry name" value="FAD-bd_PCMH"/>
</dbReference>
<dbReference type="PANTHER" id="PTHR42934:SF2">
    <property type="entry name" value="GLYCOLATE OXIDASE SUBUNIT GLCD"/>
    <property type="match status" value="1"/>
</dbReference>
<dbReference type="HOGENOM" id="CLU_017779_9_1_11"/>
<dbReference type="PANTHER" id="PTHR42934">
    <property type="entry name" value="GLYCOLATE OXIDASE SUBUNIT GLCD"/>
    <property type="match status" value="1"/>
</dbReference>
<dbReference type="InterPro" id="IPR036318">
    <property type="entry name" value="FAD-bd_PCMH-like_sf"/>
</dbReference>
<sequence>MNNDTPEEFPFYFLSYSSACTHPERDPGMTPAEAEARPRPTHPQRAVESFVLELSARHPEIEALAPAPDTRPYRYDAATAKTAGADGGTDGPAVVFPASAAQVQQVVRLAGELGVTVVPRGAGTGLSGGATAAAGQVVVSTERLTAVIEISPLDEVAVVEPGLINAELNAHLAPHGLFYAPDPASFDISSIGGNVATNAGGLRCAKYGVTRESVLALDVVLADGSLVSVGHRSIKGVTGLDLTSLFVGSEGILGIVVRATVRLRPIPVARKTVTAFFDSTAAGAKGLYAITLSPVRPAAIEFFDTPSLENIDSHSGTGLRGRGAALILIELDGYGIEAQSADLAAALTAAGGRVTVESDDDGVRLWELRRNGRGLPQDKWYIGEDIAVPKSRLAEVYAAFPALEARFGVDISAVSHAGDGNLHPLITLDRQPGDDPVQPPAALQEAATELVRVALSLGGTVTGEHGIGSIKQDWAALELSPRIRQAQHAIKSALDPHALLNPGKAI</sequence>
<dbReference type="InterPro" id="IPR016169">
    <property type="entry name" value="FAD-bd_PCMH_sub2"/>
</dbReference>
<feature type="region of interest" description="Disordered" evidence="5">
    <location>
        <begin position="22"/>
        <end position="43"/>
    </location>
</feature>
<evidence type="ECO:0000259" key="6">
    <source>
        <dbReference type="PROSITE" id="PS51387"/>
    </source>
</evidence>
<evidence type="ECO:0000256" key="3">
    <source>
        <dbReference type="ARBA" id="ARBA00022827"/>
    </source>
</evidence>
<evidence type="ECO:0000256" key="4">
    <source>
        <dbReference type="ARBA" id="ARBA00023002"/>
    </source>
</evidence>
<dbReference type="EMBL" id="CP001341">
    <property type="protein sequence ID" value="ACL39759.1"/>
    <property type="molecule type" value="Genomic_DNA"/>
</dbReference>
<proteinExistence type="predicted"/>
<dbReference type="PROSITE" id="PS51387">
    <property type="entry name" value="FAD_PCMH"/>
    <property type="match status" value="1"/>
</dbReference>
<dbReference type="GO" id="GO:0016491">
    <property type="term" value="F:oxidoreductase activity"/>
    <property type="evidence" value="ECO:0007669"/>
    <property type="project" value="UniProtKB-KW"/>
</dbReference>
<dbReference type="Pfam" id="PF02913">
    <property type="entry name" value="FAD-oxidase_C"/>
    <property type="match status" value="1"/>
</dbReference>
<evidence type="ECO:0000313" key="7">
    <source>
        <dbReference type="EMBL" id="ACL39759.1"/>
    </source>
</evidence>
<protein>
    <submittedName>
        <fullName evidence="7">FAD linked oxidase domain protein</fullName>
    </submittedName>
</protein>
<evidence type="ECO:0000256" key="2">
    <source>
        <dbReference type="ARBA" id="ARBA00022630"/>
    </source>
</evidence>
<dbReference type="Gene3D" id="3.30.70.2740">
    <property type="match status" value="1"/>
</dbReference>
<dbReference type="InterPro" id="IPR016164">
    <property type="entry name" value="FAD-linked_Oxase-like_C"/>
</dbReference>
<reference evidence="7" key="1">
    <citation type="submission" date="2009-01" db="EMBL/GenBank/DDBJ databases">
        <title>Complete sequence of chromosome of Arthrobacter chlorophenolicus A6.</title>
        <authorList>
            <consortium name="US DOE Joint Genome Institute"/>
            <person name="Lucas S."/>
            <person name="Copeland A."/>
            <person name="Lapidus A."/>
            <person name="Glavina del Rio T."/>
            <person name="Tice H."/>
            <person name="Bruce D."/>
            <person name="Goodwin L."/>
            <person name="Pitluck S."/>
            <person name="Goltsman E."/>
            <person name="Clum A."/>
            <person name="Larimer F."/>
            <person name="Land M."/>
            <person name="Hauser L."/>
            <person name="Kyrpides N."/>
            <person name="Mikhailova N."/>
            <person name="Jansson J."/>
            <person name="Richardson P."/>
        </authorList>
    </citation>
    <scope>NUCLEOTIDE SEQUENCE [LARGE SCALE GENOMIC DNA]</scope>
    <source>
        <strain evidence="7">A6</strain>
    </source>
</reference>
<dbReference type="Gene3D" id="1.10.45.10">
    <property type="entry name" value="Vanillyl-alcohol Oxidase, Chain A, domain 4"/>
    <property type="match status" value="1"/>
</dbReference>
<dbReference type="eggNOG" id="COG0277">
    <property type="taxonomic scope" value="Bacteria"/>
</dbReference>
<keyword evidence="4" id="KW-0560">Oxidoreductase</keyword>
<organism evidence="7 8">
    <name type="scientific">Pseudarthrobacter chlorophenolicus (strain ATCC 700700 / DSM 12829 / CIP 107037 / JCM 12360 / KCTC 9906 / NCIMB 13794 / A6)</name>
    <name type="common">Arthrobacter chlorophenolicus</name>
    <dbReference type="NCBI Taxonomy" id="452863"/>
    <lineage>
        <taxon>Bacteria</taxon>
        <taxon>Bacillati</taxon>
        <taxon>Actinomycetota</taxon>
        <taxon>Actinomycetes</taxon>
        <taxon>Micrococcales</taxon>
        <taxon>Micrococcaceae</taxon>
        <taxon>Pseudarthrobacter</taxon>
    </lineage>
</organism>
<dbReference type="Pfam" id="PF01565">
    <property type="entry name" value="FAD_binding_4"/>
    <property type="match status" value="1"/>
</dbReference>
<dbReference type="Proteomes" id="UP000002505">
    <property type="component" value="Chromosome"/>
</dbReference>
<gene>
    <name evidence="7" type="ordered locus">Achl_1780</name>
</gene>
<keyword evidence="8" id="KW-1185">Reference proteome</keyword>
<keyword evidence="3" id="KW-0274">FAD</keyword>
<dbReference type="InterPro" id="IPR051914">
    <property type="entry name" value="FAD-linked_OxidoTrans_Type4"/>
</dbReference>
<name>B8H7H9_PSECP</name>
<dbReference type="KEGG" id="ach:Achl_1780"/>
<comment type="cofactor">
    <cofactor evidence="1">
        <name>FAD</name>
        <dbReference type="ChEBI" id="CHEBI:57692"/>
    </cofactor>
</comment>
<dbReference type="SUPFAM" id="SSF56176">
    <property type="entry name" value="FAD-binding/transporter-associated domain-like"/>
    <property type="match status" value="1"/>
</dbReference>
<evidence type="ECO:0000256" key="1">
    <source>
        <dbReference type="ARBA" id="ARBA00001974"/>
    </source>
</evidence>
<dbReference type="GO" id="GO:0071949">
    <property type="term" value="F:FAD binding"/>
    <property type="evidence" value="ECO:0007669"/>
    <property type="project" value="InterPro"/>
</dbReference>
<feature type="domain" description="FAD-binding PCMH-type" evidence="6">
    <location>
        <begin position="87"/>
        <end position="266"/>
    </location>
</feature>
<dbReference type="STRING" id="452863.Achl_1780"/>
<dbReference type="Gene3D" id="3.30.465.10">
    <property type="match status" value="1"/>
</dbReference>
<evidence type="ECO:0000256" key="5">
    <source>
        <dbReference type="SAM" id="MobiDB-lite"/>
    </source>
</evidence>
<dbReference type="InterPro" id="IPR016171">
    <property type="entry name" value="Vanillyl_alc_oxidase_C-sub2"/>
</dbReference>
<keyword evidence="2" id="KW-0285">Flavoprotein</keyword>
<accession>B8H7H9</accession>
<dbReference type="InterPro" id="IPR006094">
    <property type="entry name" value="Oxid_FAD_bind_N"/>
</dbReference>
<dbReference type="AlphaFoldDB" id="B8H7H9"/>